<feature type="region of interest" description="Disordered" evidence="1">
    <location>
        <begin position="240"/>
        <end position="265"/>
    </location>
</feature>
<protein>
    <submittedName>
        <fullName evidence="2">Uncharacterized protein</fullName>
    </submittedName>
</protein>
<dbReference type="HOGENOM" id="CLU_075615_0_0_1"/>
<reference evidence="2 3" key="1">
    <citation type="submission" date="2014-06" db="EMBL/GenBank/DDBJ databases">
        <title>Evolutionary Origins and Diversification of the Mycorrhizal Mutualists.</title>
        <authorList>
            <consortium name="DOE Joint Genome Institute"/>
            <consortium name="Mycorrhizal Genomics Consortium"/>
            <person name="Kohler A."/>
            <person name="Kuo A."/>
            <person name="Nagy L.G."/>
            <person name="Floudas D."/>
            <person name="Copeland A."/>
            <person name="Barry K.W."/>
            <person name="Cichocki N."/>
            <person name="Veneault-Fourrey C."/>
            <person name="LaButti K."/>
            <person name="Lindquist E.A."/>
            <person name="Lipzen A."/>
            <person name="Lundell T."/>
            <person name="Morin E."/>
            <person name="Murat C."/>
            <person name="Riley R."/>
            <person name="Ohm R."/>
            <person name="Sun H."/>
            <person name="Tunlid A."/>
            <person name="Henrissat B."/>
            <person name="Grigoriev I.V."/>
            <person name="Hibbett D.S."/>
            <person name="Martin F."/>
        </authorList>
    </citation>
    <scope>NUCLEOTIDE SEQUENCE [LARGE SCALE GENOMIC DNA]</scope>
    <source>
        <strain evidence="2 3">SS14</strain>
    </source>
</reference>
<feature type="compositionally biased region" description="Acidic residues" evidence="1">
    <location>
        <begin position="255"/>
        <end position="265"/>
    </location>
</feature>
<dbReference type="Proteomes" id="UP000054279">
    <property type="component" value="Unassembled WGS sequence"/>
</dbReference>
<sequence length="265" mass="30120">MEKIIKNPDVVLGSGATYETASFDGKLWNHPEVFYKIQSMVPNLPHIHELLVAFFRGAHTTWSRFIEEYEPGSVISGLSAQECKQANMEATNDANEGVLGSYRQTLMQHRNMTESTFNAKTSYKRNGMGEYMQTLTAEDRSFLKQKARDINSSGLEAKHRKLLATQEKEAVEKKRQQDKVKQGKKDEFMATLDSLNVIMTVEDLESSLSCQVPRKKDVSKKDLKIEALRTAIIFYNNLTPTHNVQNDPESSEKVDMDEDCTDDEV</sequence>
<organism evidence="2 3">
    <name type="scientific">Sphaerobolus stellatus (strain SS14)</name>
    <dbReference type="NCBI Taxonomy" id="990650"/>
    <lineage>
        <taxon>Eukaryota</taxon>
        <taxon>Fungi</taxon>
        <taxon>Dikarya</taxon>
        <taxon>Basidiomycota</taxon>
        <taxon>Agaricomycotina</taxon>
        <taxon>Agaricomycetes</taxon>
        <taxon>Phallomycetidae</taxon>
        <taxon>Geastrales</taxon>
        <taxon>Sphaerobolaceae</taxon>
        <taxon>Sphaerobolus</taxon>
    </lineage>
</organism>
<dbReference type="AlphaFoldDB" id="A0A0C9VNL5"/>
<evidence type="ECO:0000313" key="2">
    <source>
        <dbReference type="EMBL" id="KIJ43617.1"/>
    </source>
</evidence>
<dbReference type="OrthoDB" id="3013323at2759"/>
<name>A0A0C9VNL5_SPHS4</name>
<accession>A0A0C9VNL5</accession>
<gene>
    <name evidence="2" type="ORF">M422DRAFT_253203</name>
</gene>
<keyword evidence="3" id="KW-1185">Reference proteome</keyword>
<proteinExistence type="predicted"/>
<evidence type="ECO:0000313" key="3">
    <source>
        <dbReference type="Proteomes" id="UP000054279"/>
    </source>
</evidence>
<dbReference type="EMBL" id="KN837122">
    <property type="protein sequence ID" value="KIJ43617.1"/>
    <property type="molecule type" value="Genomic_DNA"/>
</dbReference>
<evidence type="ECO:0000256" key="1">
    <source>
        <dbReference type="SAM" id="MobiDB-lite"/>
    </source>
</evidence>